<dbReference type="PANTHER" id="PTHR43179:SF7">
    <property type="entry name" value="RHAMNOSYLTRANSFERASE WBBL"/>
    <property type="match status" value="1"/>
</dbReference>
<dbReference type="EMBL" id="LT629791">
    <property type="protein sequence ID" value="SDU50381.1"/>
    <property type="molecule type" value="Genomic_DNA"/>
</dbReference>
<gene>
    <name evidence="2" type="ORF">SAMN04488563_2220</name>
</gene>
<feature type="domain" description="Glycosyltransferase 2-like" evidence="1">
    <location>
        <begin position="11"/>
        <end position="128"/>
    </location>
</feature>
<dbReference type="OrthoDB" id="9771846at2"/>
<evidence type="ECO:0000313" key="2">
    <source>
        <dbReference type="EMBL" id="SDU50381.1"/>
    </source>
</evidence>
<dbReference type="InterPro" id="IPR029044">
    <property type="entry name" value="Nucleotide-diphossugar_trans"/>
</dbReference>
<dbReference type="Pfam" id="PF00535">
    <property type="entry name" value="Glycos_transf_2"/>
    <property type="match status" value="1"/>
</dbReference>
<dbReference type="STRING" id="419479.SAMN04488563_2220"/>
<accession>A0A1H2J2G0</accession>
<dbReference type="GO" id="GO:0016740">
    <property type="term" value="F:transferase activity"/>
    <property type="evidence" value="ECO:0007669"/>
    <property type="project" value="UniProtKB-KW"/>
</dbReference>
<dbReference type="InterPro" id="IPR001173">
    <property type="entry name" value="Glyco_trans_2-like"/>
</dbReference>
<keyword evidence="3" id="KW-1185">Reference proteome</keyword>
<evidence type="ECO:0000259" key="1">
    <source>
        <dbReference type="Pfam" id="PF00535"/>
    </source>
</evidence>
<evidence type="ECO:0000313" key="3">
    <source>
        <dbReference type="Proteomes" id="UP000182977"/>
    </source>
</evidence>
<dbReference type="CDD" id="cd04186">
    <property type="entry name" value="GT_2_like_c"/>
    <property type="match status" value="1"/>
</dbReference>
<name>A0A1H2J2G0_9ACTN</name>
<dbReference type="Gene3D" id="3.90.550.10">
    <property type="entry name" value="Spore Coat Polysaccharide Biosynthesis Protein SpsA, Chain A"/>
    <property type="match status" value="1"/>
</dbReference>
<reference evidence="3" key="1">
    <citation type="submission" date="2016-10" db="EMBL/GenBank/DDBJ databases">
        <authorList>
            <person name="Varghese N."/>
            <person name="Submissions S."/>
        </authorList>
    </citation>
    <scope>NUCLEOTIDE SEQUENCE [LARGE SCALE GENOMIC DNA]</scope>
    <source>
        <strain evidence="3">DSM 45079</strain>
    </source>
</reference>
<protein>
    <submittedName>
        <fullName evidence="2">Glycosyltransferase, GT2 family</fullName>
    </submittedName>
</protein>
<dbReference type="Proteomes" id="UP000182977">
    <property type="component" value="Chromosome I"/>
</dbReference>
<sequence>MSGGAVDVAALVVTYNSEGHVAELLDSLPAALDGLSYSVVVVDNGSADGTLALLDRRDDCVVVRSSNDGYAAGINRAVRSSPPAGALLVLNPDATVDPGAVPLMLDVLRKPGIGVVAPRVREADGSLSPTLRRGPTMGRVGGLSFTGLAAFTERIEDPAEYEAEHEVDWAVGAILLIDRECYDALGGLDESYFLYSEETDFSLRARDQGWATVYTPAPGAMHVGGGSGESATTHTMKIVNRVRLYRRRTDDTRAWVFFVLTVLTEVRRGVLGHRKSWPTVRALLRPSARPPMLGASEAFLPR</sequence>
<dbReference type="RefSeq" id="WP_046769382.1">
    <property type="nucleotide sequence ID" value="NZ_KQ061232.1"/>
</dbReference>
<dbReference type="PANTHER" id="PTHR43179">
    <property type="entry name" value="RHAMNOSYLTRANSFERASE WBBL"/>
    <property type="match status" value="1"/>
</dbReference>
<proteinExistence type="predicted"/>
<keyword evidence="2" id="KW-0808">Transferase</keyword>
<dbReference type="AlphaFoldDB" id="A0A1H2J2G0"/>
<organism evidence="2 3">
    <name type="scientific">Jiangella alkaliphila</name>
    <dbReference type="NCBI Taxonomy" id="419479"/>
    <lineage>
        <taxon>Bacteria</taxon>
        <taxon>Bacillati</taxon>
        <taxon>Actinomycetota</taxon>
        <taxon>Actinomycetes</taxon>
        <taxon>Jiangellales</taxon>
        <taxon>Jiangellaceae</taxon>
        <taxon>Jiangella</taxon>
    </lineage>
</organism>
<dbReference type="SUPFAM" id="SSF53448">
    <property type="entry name" value="Nucleotide-diphospho-sugar transferases"/>
    <property type="match status" value="1"/>
</dbReference>